<gene>
    <name evidence="4" type="ORF">QE380_000633</name>
</gene>
<dbReference type="RefSeq" id="WP_307002023.1">
    <property type="nucleotide sequence ID" value="NZ_JAUTBK010000002.1"/>
</dbReference>
<dbReference type="EMBL" id="JAUTBK010000002">
    <property type="protein sequence ID" value="MDQ1207710.1"/>
    <property type="molecule type" value="Genomic_DNA"/>
</dbReference>
<dbReference type="Pfam" id="PF04773">
    <property type="entry name" value="FecR"/>
    <property type="match status" value="1"/>
</dbReference>
<evidence type="ECO:0000259" key="2">
    <source>
        <dbReference type="Pfam" id="PF04773"/>
    </source>
</evidence>
<keyword evidence="5" id="KW-1185">Reference proteome</keyword>
<evidence type="ECO:0000313" key="4">
    <source>
        <dbReference type="EMBL" id="MDQ1207710.1"/>
    </source>
</evidence>
<accession>A0ABU0UT29</accession>
<feature type="transmembrane region" description="Helical" evidence="1">
    <location>
        <begin position="97"/>
        <end position="116"/>
    </location>
</feature>
<keyword evidence="1 4" id="KW-0812">Transmembrane</keyword>
<dbReference type="InterPro" id="IPR032623">
    <property type="entry name" value="FecR_N"/>
</dbReference>
<sequence length="331" mass="37854">MTDDVPHTSNPHIDLVTLKAIDWMVLLESGLATVEDHQNFQVWLNESPLHQQAWQELHQSIDQPFQQLQQQSLDSQLPIKAVTQSVLQTNKQHIKRMIKGGISFIVFIGLGTFIWLQQTRPLSFLQADYYTRTAEQKQIQLKDGSSITLAAYSAIRVEYNQHSRDIYLLDGALIANVSTDQQRPFIVHTKQAQMQALGTAFMVNQHTDYSDLAVLEHTVKATNLHQLKVIQQGHCVRVNQYQIHDLPVKASNLASWKDGILEVEDIPLSVFIDLVKPYHHGTIYVSDDIKNMKVYGVFYLDNTDKILQVLQTTQPIKIYKKLGLVYISKQD</sequence>
<feature type="domain" description="FecR N-terminal" evidence="3">
    <location>
        <begin position="20"/>
        <end position="58"/>
    </location>
</feature>
<organism evidence="4 5">
    <name type="scientific">Acinetobacter baylyi</name>
    <dbReference type="NCBI Taxonomy" id="202950"/>
    <lineage>
        <taxon>Bacteria</taxon>
        <taxon>Pseudomonadati</taxon>
        <taxon>Pseudomonadota</taxon>
        <taxon>Gammaproteobacteria</taxon>
        <taxon>Moraxellales</taxon>
        <taxon>Moraxellaceae</taxon>
        <taxon>Acinetobacter</taxon>
    </lineage>
</organism>
<keyword evidence="1" id="KW-1133">Transmembrane helix</keyword>
<name>A0ABU0UT29_ACIBI</name>
<keyword evidence="1" id="KW-0472">Membrane</keyword>
<dbReference type="PANTHER" id="PTHR30273">
    <property type="entry name" value="PERIPLASMIC SIGNAL SENSOR AND SIGMA FACTOR ACTIVATOR FECR-RELATED"/>
    <property type="match status" value="1"/>
</dbReference>
<dbReference type="Pfam" id="PF16220">
    <property type="entry name" value="DUF4880"/>
    <property type="match status" value="1"/>
</dbReference>
<protein>
    <submittedName>
        <fullName evidence="4">Transmembrane sensor</fullName>
    </submittedName>
</protein>
<dbReference type="PANTHER" id="PTHR30273:SF2">
    <property type="entry name" value="PROTEIN FECR"/>
    <property type="match status" value="1"/>
</dbReference>
<reference evidence="4 5" key="1">
    <citation type="submission" date="2023-07" db="EMBL/GenBank/DDBJ databases">
        <title>Functional and genomic diversity of the sorghum phyllosphere microbiome.</title>
        <authorList>
            <person name="Shade A."/>
        </authorList>
    </citation>
    <scope>NUCLEOTIDE SEQUENCE [LARGE SCALE GENOMIC DNA]</scope>
    <source>
        <strain evidence="4 5">SORGH_AS_0887</strain>
    </source>
</reference>
<feature type="domain" description="FecR protein" evidence="2">
    <location>
        <begin position="128"/>
        <end position="219"/>
    </location>
</feature>
<evidence type="ECO:0000313" key="5">
    <source>
        <dbReference type="Proteomes" id="UP001233360"/>
    </source>
</evidence>
<dbReference type="Gene3D" id="2.60.120.1440">
    <property type="match status" value="1"/>
</dbReference>
<evidence type="ECO:0000259" key="3">
    <source>
        <dbReference type="Pfam" id="PF16220"/>
    </source>
</evidence>
<dbReference type="InterPro" id="IPR006860">
    <property type="entry name" value="FecR"/>
</dbReference>
<dbReference type="Proteomes" id="UP001233360">
    <property type="component" value="Unassembled WGS sequence"/>
</dbReference>
<comment type="caution">
    <text evidence="4">The sequence shown here is derived from an EMBL/GenBank/DDBJ whole genome shotgun (WGS) entry which is preliminary data.</text>
</comment>
<dbReference type="Gene3D" id="3.55.50.30">
    <property type="match status" value="1"/>
</dbReference>
<dbReference type="PIRSF" id="PIRSF018266">
    <property type="entry name" value="FecR"/>
    <property type="match status" value="1"/>
</dbReference>
<proteinExistence type="predicted"/>
<dbReference type="InterPro" id="IPR012373">
    <property type="entry name" value="Ferrdict_sens_TM"/>
</dbReference>
<evidence type="ECO:0000256" key="1">
    <source>
        <dbReference type="SAM" id="Phobius"/>
    </source>
</evidence>